<name>A0ABS7K246_9BACI</name>
<proteinExistence type="predicted"/>
<evidence type="ECO:0000256" key="2">
    <source>
        <dbReference type="SAM" id="Phobius"/>
    </source>
</evidence>
<reference evidence="3 4" key="1">
    <citation type="submission" date="2020-07" db="EMBL/GenBank/DDBJ databases">
        <title>Fungal Genomes of the International Space Station.</title>
        <authorList>
            <person name="Seuylemezian A."/>
            <person name="Singh N.K."/>
            <person name="Wood J."/>
            <person name="Venkateswaran K."/>
        </authorList>
    </citation>
    <scope>NUCLEOTIDE SEQUENCE [LARGE SCALE GENOMIC DNA]</scope>
    <source>
        <strain evidence="3 4">PL-B2</strain>
    </source>
</reference>
<feature type="compositionally biased region" description="Polar residues" evidence="1">
    <location>
        <begin position="42"/>
        <end position="51"/>
    </location>
</feature>
<sequence length="165" mass="19236">MEFLFENPLIIFVLIGIISSLFKKVKGEQEQQPKRPVRPEQQGPTWNSEGQMPTEPLKPLRTETSEDERFEEKKEFTGVPENPFLDIQKKYEERRRENEYKKSPRSNNLQSRSIATTTSLKKDESPEGVSLDLSPEADRLIEGIAWAQVLGEPRSRNPHRTMRRK</sequence>
<evidence type="ECO:0000313" key="3">
    <source>
        <dbReference type="EMBL" id="MBY0096328.1"/>
    </source>
</evidence>
<organism evidence="3 4">
    <name type="scientific">Mesobacillus maritimus</name>
    <dbReference type="NCBI Taxonomy" id="1643336"/>
    <lineage>
        <taxon>Bacteria</taxon>
        <taxon>Bacillati</taxon>
        <taxon>Bacillota</taxon>
        <taxon>Bacilli</taxon>
        <taxon>Bacillales</taxon>
        <taxon>Bacillaceae</taxon>
        <taxon>Mesobacillus</taxon>
    </lineage>
</organism>
<accession>A0ABS7K246</accession>
<comment type="caution">
    <text evidence="3">The sequence shown here is derived from an EMBL/GenBank/DDBJ whole genome shotgun (WGS) entry which is preliminary data.</text>
</comment>
<gene>
    <name evidence="3" type="ORF">H0185_05850</name>
</gene>
<dbReference type="EMBL" id="JACWFH010000008">
    <property type="protein sequence ID" value="MBY0096328.1"/>
    <property type="molecule type" value="Genomic_DNA"/>
</dbReference>
<keyword evidence="2" id="KW-0472">Membrane</keyword>
<keyword evidence="2" id="KW-0812">Transmembrane</keyword>
<protein>
    <submittedName>
        <fullName evidence="3">Uncharacterized protein</fullName>
    </submittedName>
</protein>
<keyword evidence="2" id="KW-1133">Transmembrane helix</keyword>
<keyword evidence="4" id="KW-1185">Reference proteome</keyword>
<feature type="region of interest" description="Disordered" evidence="1">
    <location>
        <begin position="25"/>
        <end position="134"/>
    </location>
</feature>
<evidence type="ECO:0000313" key="4">
    <source>
        <dbReference type="Proteomes" id="UP000769780"/>
    </source>
</evidence>
<feature type="transmembrane region" description="Helical" evidence="2">
    <location>
        <begin position="6"/>
        <end position="25"/>
    </location>
</feature>
<dbReference type="RefSeq" id="WP_221872128.1">
    <property type="nucleotide sequence ID" value="NZ_JACWFH010000008.1"/>
</dbReference>
<feature type="compositionally biased region" description="Basic and acidic residues" evidence="1">
    <location>
        <begin position="87"/>
        <end position="102"/>
    </location>
</feature>
<evidence type="ECO:0000256" key="1">
    <source>
        <dbReference type="SAM" id="MobiDB-lite"/>
    </source>
</evidence>
<feature type="compositionally biased region" description="Polar residues" evidence="1">
    <location>
        <begin position="105"/>
        <end position="119"/>
    </location>
</feature>
<dbReference type="Proteomes" id="UP000769780">
    <property type="component" value="Unassembled WGS sequence"/>
</dbReference>